<dbReference type="Pfam" id="PF00400">
    <property type="entry name" value="WD40"/>
    <property type="match status" value="4"/>
</dbReference>
<gene>
    <name evidence="5" type="ORF">CXG81DRAFT_11800</name>
</gene>
<dbReference type="SMART" id="SM00320">
    <property type="entry name" value="WD40"/>
    <property type="match status" value="8"/>
</dbReference>
<proteinExistence type="predicted"/>
<sequence>MHTAALGLTLPQFTQAVLDVLGPQAVGSDQIALLYMKVDAASTGRMTWDAFASFMTAIIETSFVHQPNLGGSSPHRDLIVRIEWVPKENKYVTVSRDGKVGLWTASLQLFRSLSLRELHASPTSWVTAMCMIKTATLNALVTATDDGQITVWDIWSIRPRAVVRITSLEANVRCFGFADLIAEENKILLLWGDTAGYVSILSMLPQAFSVNTEAASWVPFTAKSLLGDLETAPHGLALARRKVHADWVEHIQYYPELQSWVSCCNRGERSVVLGDPHRRSIRAIHIDKGAHVFDFCRRPSFLVTGGRSKLLMLWNPYILNKPAGQIAGHTSGIAQIVVDQDDGYIISCGEDKTIMIHEVRLMTCLFSMTDKLSRRPENTLTSLFYASRTAEVLVCCTGIEVVARLRREHRSGVQSHATAVHAVLYNDHFHHVVSTDLHGNVTVWDIGTGNPVFQFYETHGPNESVLAMAFDESGRRLITAGAADGRIKFWNANTGQLLKTITRVNKYEVNQLMYHQSQILTADGKRGVAIYHDRLVDAAPRTLPGRSSSLHGCRPHNDDITGLAFFPPRTVVSSSLDGVVIVWDLETGSAK</sequence>
<evidence type="ECO:0000313" key="5">
    <source>
        <dbReference type="EMBL" id="RKP01578.1"/>
    </source>
</evidence>
<protein>
    <recommendedName>
        <fullName evidence="7">WD40 repeat-like protein</fullName>
    </recommendedName>
</protein>
<feature type="repeat" description="WD" evidence="3">
    <location>
        <begin position="413"/>
        <end position="454"/>
    </location>
</feature>
<dbReference type="InterPro" id="IPR020472">
    <property type="entry name" value="WD40_PAC1"/>
</dbReference>
<evidence type="ECO:0000313" key="6">
    <source>
        <dbReference type="Proteomes" id="UP000274922"/>
    </source>
</evidence>
<keyword evidence="6" id="KW-1185">Reference proteome</keyword>
<dbReference type="PRINTS" id="PR00320">
    <property type="entry name" value="GPROTEINBRPT"/>
</dbReference>
<keyword evidence="2" id="KW-0677">Repeat</keyword>
<feature type="repeat" description="WD" evidence="3">
    <location>
        <begin position="458"/>
        <end position="500"/>
    </location>
</feature>
<dbReference type="AlphaFoldDB" id="A0A4P9X8I0"/>
<keyword evidence="1 3" id="KW-0853">WD repeat</keyword>
<dbReference type="PANTHER" id="PTHR44324:SF4">
    <property type="entry name" value="WD40 REPEAT DOMAIN 95"/>
    <property type="match status" value="1"/>
</dbReference>
<feature type="non-terminal residue" evidence="5">
    <location>
        <position position="591"/>
    </location>
</feature>
<dbReference type="InterPro" id="IPR036322">
    <property type="entry name" value="WD40_repeat_dom_sf"/>
</dbReference>
<dbReference type="InterPro" id="IPR001680">
    <property type="entry name" value="WD40_rpt"/>
</dbReference>
<dbReference type="Gene3D" id="2.130.10.10">
    <property type="entry name" value="YVTN repeat-like/Quinoprotein amine dehydrogenase"/>
    <property type="match status" value="2"/>
</dbReference>
<dbReference type="InterPro" id="IPR019775">
    <property type="entry name" value="WD40_repeat_CS"/>
</dbReference>
<dbReference type="PANTHER" id="PTHR44324">
    <property type="entry name" value="WD40 REPEAT DOMAIN 95"/>
    <property type="match status" value="1"/>
</dbReference>
<dbReference type="Proteomes" id="UP000274922">
    <property type="component" value="Unassembled WGS sequence"/>
</dbReference>
<dbReference type="PROSITE" id="PS00678">
    <property type="entry name" value="WD_REPEATS_1"/>
    <property type="match status" value="2"/>
</dbReference>
<dbReference type="OrthoDB" id="10251381at2759"/>
<dbReference type="PROSITE" id="PS50294">
    <property type="entry name" value="WD_REPEATS_REGION"/>
    <property type="match status" value="1"/>
</dbReference>
<feature type="repeat" description="WD" evidence="3">
    <location>
        <begin position="72"/>
        <end position="103"/>
    </location>
</feature>
<dbReference type="PROSITE" id="PS50082">
    <property type="entry name" value="WD_REPEATS_2"/>
    <property type="match status" value="5"/>
</dbReference>
<feature type="repeat" description="WD" evidence="3">
    <location>
        <begin position="140"/>
        <end position="154"/>
    </location>
</feature>
<dbReference type="InterPro" id="IPR051242">
    <property type="entry name" value="WD-EF-hand_domain"/>
</dbReference>
<dbReference type="InterPro" id="IPR015943">
    <property type="entry name" value="WD40/YVTN_repeat-like_dom_sf"/>
</dbReference>
<feature type="repeat" description="WD" evidence="3">
    <location>
        <begin position="553"/>
        <end position="591"/>
    </location>
</feature>
<feature type="signal peptide" evidence="4">
    <location>
        <begin position="1"/>
        <end position="16"/>
    </location>
</feature>
<name>A0A4P9X8I0_9FUNG</name>
<evidence type="ECO:0000256" key="1">
    <source>
        <dbReference type="ARBA" id="ARBA00022574"/>
    </source>
</evidence>
<evidence type="ECO:0008006" key="7">
    <source>
        <dbReference type="Google" id="ProtNLM"/>
    </source>
</evidence>
<reference evidence="6" key="1">
    <citation type="journal article" date="2018" name="Nat. Microbiol.">
        <title>Leveraging single-cell genomics to expand the fungal tree of life.</title>
        <authorList>
            <person name="Ahrendt S.R."/>
            <person name="Quandt C.A."/>
            <person name="Ciobanu D."/>
            <person name="Clum A."/>
            <person name="Salamov A."/>
            <person name="Andreopoulos B."/>
            <person name="Cheng J.F."/>
            <person name="Woyke T."/>
            <person name="Pelin A."/>
            <person name="Henrissat B."/>
            <person name="Reynolds N.K."/>
            <person name="Benny G.L."/>
            <person name="Smith M.E."/>
            <person name="James T.Y."/>
            <person name="Grigoriev I.V."/>
        </authorList>
    </citation>
    <scope>NUCLEOTIDE SEQUENCE [LARGE SCALE GENOMIC DNA]</scope>
    <source>
        <strain evidence="6">ATCC 52028</strain>
    </source>
</reference>
<evidence type="ECO:0000256" key="4">
    <source>
        <dbReference type="SAM" id="SignalP"/>
    </source>
</evidence>
<accession>A0A4P9X8I0</accession>
<dbReference type="SUPFAM" id="SSF50978">
    <property type="entry name" value="WD40 repeat-like"/>
    <property type="match status" value="2"/>
</dbReference>
<feature type="chain" id="PRO_5020823058" description="WD40 repeat-like protein" evidence="4">
    <location>
        <begin position="17"/>
        <end position="591"/>
    </location>
</feature>
<organism evidence="5 6">
    <name type="scientific">Caulochytrium protostelioides</name>
    <dbReference type="NCBI Taxonomy" id="1555241"/>
    <lineage>
        <taxon>Eukaryota</taxon>
        <taxon>Fungi</taxon>
        <taxon>Fungi incertae sedis</taxon>
        <taxon>Chytridiomycota</taxon>
        <taxon>Chytridiomycota incertae sedis</taxon>
        <taxon>Chytridiomycetes</taxon>
        <taxon>Caulochytriales</taxon>
        <taxon>Caulochytriaceae</taxon>
        <taxon>Caulochytrium</taxon>
    </lineage>
</organism>
<dbReference type="EMBL" id="ML014167">
    <property type="protein sequence ID" value="RKP01578.1"/>
    <property type="molecule type" value="Genomic_DNA"/>
</dbReference>
<evidence type="ECO:0000256" key="2">
    <source>
        <dbReference type="ARBA" id="ARBA00022737"/>
    </source>
</evidence>
<keyword evidence="4" id="KW-0732">Signal</keyword>
<evidence type="ECO:0000256" key="3">
    <source>
        <dbReference type="PROSITE-ProRule" id="PRU00221"/>
    </source>
</evidence>